<feature type="domain" description="TPM" evidence="3">
    <location>
        <begin position="169"/>
        <end position="289"/>
    </location>
</feature>
<dbReference type="AlphaFoldDB" id="E6J009"/>
<dbReference type="PANTHER" id="PTHR30373:SF2">
    <property type="entry name" value="UPF0603 PROTEIN YGCG"/>
    <property type="match status" value="1"/>
</dbReference>
<comment type="caution">
    <text evidence="4">The sequence shown here is derived from an EMBL/GenBank/DDBJ whole genome shotgun (WGS) entry which is preliminary data.</text>
</comment>
<organism evidence="4 5">
    <name type="scientific">Streptococcus anginosus F0211</name>
    <dbReference type="NCBI Taxonomy" id="706437"/>
    <lineage>
        <taxon>Bacteria</taxon>
        <taxon>Bacillati</taxon>
        <taxon>Bacillota</taxon>
        <taxon>Bacilli</taxon>
        <taxon>Lactobacillales</taxon>
        <taxon>Streptococcaceae</taxon>
        <taxon>Streptococcus</taxon>
        <taxon>Streptococcus anginosus group</taxon>
    </lineage>
</organism>
<dbReference type="Gene3D" id="3.10.310.50">
    <property type="match status" value="2"/>
</dbReference>
<keyword evidence="2" id="KW-1133">Transmembrane helix</keyword>
<evidence type="ECO:0000256" key="2">
    <source>
        <dbReference type="SAM" id="Phobius"/>
    </source>
</evidence>
<dbReference type="InterPro" id="IPR007621">
    <property type="entry name" value="TPM_dom"/>
</dbReference>
<dbReference type="Proteomes" id="UP000002973">
    <property type="component" value="Unassembled WGS sequence"/>
</dbReference>
<dbReference type="EMBL" id="AECT01000012">
    <property type="protein sequence ID" value="EFU22746.1"/>
    <property type="molecule type" value="Genomic_DNA"/>
</dbReference>
<gene>
    <name evidence="4" type="ORF">HMPREF0813_00579</name>
</gene>
<feature type="compositionally biased region" description="Low complexity" evidence="1">
    <location>
        <begin position="379"/>
        <end position="392"/>
    </location>
</feature>
<name>E6J009_STRAP</name>
<keyword evidence="2" id="KW-0472">Membrane</keyword>
<accession>E6J009</accession>
<protein>
    <recommendedName>
        <fullName evidence="3">TPM domain-containing protein</fullName>
    </recommendedName>
</protein>
<evidence type="ECO:0000313" key="5">
    <source>
        <dbReference type="Proteomes" id="UP000002973"/>
    </source>
</evidence>
<evidence type="ECO:0000256" key="1">
    <source>
        <dbReference type="SAM" id="MobiDB-lite"/>
    </source>
</evidence>
<proteinExistence type="predicted"/>
<dbReference type="PANTHER" id="PTHR30373">
    <property type="entry name" value="UPF0603 PROTEIN YGCG"/>
    <property type="match status" value="1"/>
</dbReference>
<dbReference type="Pfam" id="PF04536">
    <property type="entry name" value="TPM_phosphatase"/>
    <property type="match status" value="2"/>
</dbReference>
<reference evidence="4 5" key="1">
    <citation type="submission" date="2010-11" db="EMBL/GenBank/DDBJ databases">
        <authorList>
            <person name="Weinstock G."/>
            <person name="Sodergren E."/>
            <person name="Clifton S."/>
            <person name="Fulton L."/>
            <person name="Fulton B."/>
            <person name="Courtney L."/>
            <person name="Fronick C."/>
            <person name="Harrison M."/>
            <person name="Strong C."/>
            <person name="Farmer C."/>
            <person name="Delahaunty K."/>
            <person name="Markovic C."/>
            <person name="Hall O."/>
            <person name="Minx P."/>
            <person name="Tomlinson C."/>
            <person name="Mitreva M."/>
            <person name="Hou S."/>
            <person name="Chen J."/>
            <person name="Wollam A."/>
            <person name="Pepin K.H."/>
            <person name="Johnson M."/>
            <person name="Bhonagiri V."/>
            <person name="Zhang X."/>
            <person name="Suruliraj S."/>
            <person name="Warren W."/>
            <person name="Chinwalla A."/>
            <person name="Mardis E.R."/>
            <person name="Wilson R.K."/>
        </authorList>
    </citation>
    <scope>NUCLEOTIDE SEQUENCE [LARGE SCALE GENOMIC DNA]</scope>
    <source>
        <strain evidence="4 5">F0211</strain>
    </source>
</reference>
<feature type="transmembrane region" description="Helical" evidence="2">
    <location>
        <begin position="313"/>
        <end position="334"/>
    </location>
</feature>
<keyword evidence="2" id="KW-0812">Transmembrane</keyword>
<evidence type="ECO:0000259" key="3">
    <source>
        <dbReference type="Pfam" id="PF04536"/>
    </source>
</evidence>
<feature type="region of interest" description="Disordered" evidence="1">
    <location>
        <begin position="372"/>
        <end position="405"/>
    </location>
</feature>
<dbReference type="eggNOG" id="COG1512">
    <property type="taxonomic scope" value="Bacteria"/>
</dbReference>
<sequence>MDDSLTVRREDKIMLKKFIILLTTLLLSFLMIGTVCAEETSYIRDEVSAFSSKEITEINKAAKAIEEQYHFKVYFLAAKSVGEGGILAYAEKVYQESAGTAEGILLAVDKEKNEWILYYAGNAKEKLGAKSDDILWQAFDSGKNNYSGVRYYLNKVVKLLDTSANKLLVDDADLLKPKQEKALLAKLKDISKRQKCDVVVVTVKSLEGKSAQDFADDYFDYNGYGQGKNHDGVLFVVSMEDRKWHISTTGYGITAFTDAGLDYLSKQFLPDLKDGDYNAAFTTYAEQCDDFLTQARKGQPYDVKNLPKEPLSWYWIPGALAIGFGLAFLIVTGMKGQLKSVYYKTGAADYIKKNSLQITNAQEFFLYSNVDKKAKPEPSSSSDSGGSSTHTSSSDRSHGGSGGSF</sequence>
<feature type="domain" description="TPM" evidence="3">
    <location>
        <begin position="44"/>
        <end position="127"/>
    </location>
</feature>
<evidence type="ECO:0000313" key="4">
    <source>
        <dbReference type="EMBL" id="EFU22746.1"/>
    </source>
</evidence>